<dbReference type="InterPro" id="IPR005818">
    <property type="entry name" value="Histone_H1/H5_H15"/>
</dbReference>
<dbReference type="KEGG" id="egt:105972806"/>
<dbReference type="EMBL" id="KI632139">
    <property type="protein sequence ID" value="EYU24123.1"/>
    <property type="molecule type" value="Genomic_DNA"/>
</dbReference>
<feature type="region of interest" description="Disordered" evidence="4">
    <location>
        <begin position="197"/>
        <end position="241"/>
    </location>
</feature>
<dbReference type="CDD" id="cd00073">
    <property type="entry name" value="H15"/>
    <property type="match status" value="1"/>
</dbReference>
<gene>
    <name evidence="6" type="ORF">MIMGU_mgv1a007150mg</name>
</gene>
<organism evidence="6 7">
    <name type="scientific">Erythranthe guttata</name>
    <name type="common">Yellow monkey flower</name>
    <name type="synonym">Mimulus guttatus</name>
    <dbReference type="NCBI Taxonomy" id="4155"/>
    <lineage>
        <taxon>Eukaryota</taxon>
        <taxon>Viridiplantae</taxon>
        <taxon>Streptophyta</taxon>
        <taxon>Embryophyta</taxon>
        <taxon>Tracheophyta</taxon>
        <taxon>Spermatophyta</taxon>
        <taxon>Magnoliopsida</taxon>
        <taxon>eudicotyledons</taxon>
        <taxon>Gunneridae</taxon>
        <taxon>Pentapetalae</taxon>
        <taxon>asterids</taxon>
        <taxon>lamiids</taxon>
        <taxon>Lamiales</taxon>
        <taxon>Phrymaceae</taxon>
        <taxon>Erythranthe</taxon>
    </lineage>
</organism>
<dbReference type="GO" id="GO:0006334">
    <property type="term" value="P:nucleosome assembly"/>
    <property type="evidence" value="ECO:0007669"/>
    <property type="project" value="InterPro"/>
</dbReference>
<feature type="region of interest" description="Disordered" evidence="4">
    <location>
        <begin position="105"/>
        <end position="146"/>
    </location>
</feature>
<dbReference type="AlphaFoldDB" id="A0A022QA34"/>
<name>A0A022QA34_ERYGU</name>
<dbReference type="Pfam" id="PF00538">
    <property type="entry name" value="Linker_histone"/>
    <property type="match status" value="1"/>
</dbReference>
<dbReference type="SUPFAM" id="SSF46785">
    <property type="entry name" value="Winged helix' DNA-binding domain"/>
    <property type="match status" value="1"/>
</dbReference>
<dbReference type="GO" id="GO:0030261">
    <property type="term" value="P:chromosome condensation"/>
    <property type="evidence" value="ECO:0000318"/>
    <property type="project" value="GO_Central"/>
</dbReference>
<dbReference type="InterPro" id="IPR036390">
    <property type="entry name" value="WH_DNA-bd_sf"/>
</dbReference>
<dbReference type="eggNOG" id="ENOG502S0IU">
    <property type="taxonomic scope" value="Eukaryota"/>
</dbReference>
<dbReference type="GO" id="GO:0003690">
    <property type="term" value="F:double-stranded DNA binding"/>
    <property type="evidence" value="ECO:0000318"/>
    <property type="project" value="GO_Central"/>
</dbReference>
<keyword evidence="7" id="KW-1185">Reference proteome</keyword>
<feature type="compositionally biased region" description="Gly residues" evidence="4">
    <location>
        <begin position="222"/>
        <end position="234"/>
    </location>
</feature>
<feature type="region of interest" description="Disordered" evidence="4">
    <location>
        <begin position="1"/>
        <end position="40"/>
    </location>
</feature>
<evidence type="ECO:0000259" key="5">
    <source>
        <dbReference type="PROSITE" id="PS51504"/>
    </source>
</evidence>
<evidence type="ECO:0000313" key="6">
    <source>
        <dbReference type="EMBL" id="EYU24123.1"/>
    </source>
</evidence>
<dbReference type="OMA" id="ITMMAVE"/>
<dbReference type="Gene3D" id="1.10.10.10">
    <property type="entry name" value="Winged helix-like DNA-binding domain superfamily/Winged helix DNA-binding domain"/>
    <property type="match status" value="1"/>
</dbReference>
<dbReference type="PANTHER" id="PTHR11467">
    <property type="entry name" value="HISTONE H1"/>
    <property type="match status" value="1"/>
</dbReference>
<evidence type="ECO:0000256" key="1">
    <source>
        <dbReference type="ARBA" id="ARBA00004123"/>
    </source>
</evidence>
<dbReference type="GO" id="GO:0000786">
    <property type="term" value="C:nucleosome"/>
    <property type="evidence" value="ECO:0007669"/>
    <property type="project" value="InterPro"/>
</dbReference>
<dbReference type="PhylomeDB" id="A0A022QA34"/>
<reference evidence="6 7" key="1">
    <citation type="journal article" date="2013" name="Proc. Natl. Acad. Sci. U.S.A.">
        <title>Fine-scale variation in meiotic recombination in Mimulus inferred from population shotgun sequencing.</title>
        <authorList>
            <person name="Hellsten U."/>
            <person name="Wright K.M."/>
            <person name="Jenkins J."/>
            <person name="Shu S."/>
            <person name="Yuan Y."/>
            <person name="Wessler S.R."/>
            <person name="Schmutz J."/>
            <person name="Willis J.H."/>
            <person name="Rokhsar D.S."/>
        </authorList>
    </citation>
    <scope>NUCLEOTIDE SEQUENCE [LARGE SCALE GENOMIC DNA]</scope>
    <source>
        <strain evidence="7">cv. DUN x IM62</strain>
    </source>
</reference>
<proteinExistence type="predicted"/>
<dbReference type="PANTHER" id="PTHR11467:SF29">
    <property type="entry name" value="OS03G0711600 PROTEIN"/>
    <property type="match status" value="1"/>
</dbReference>
<dbReference type="FunFam" id="1.10.10.10:FF:000637">
    <property type="entry name" value="Histone H1.2"/>
    <property type="match status" value="1"/>
</dbReference>
<feature type="compositionally biased region" description="Low complexity" evidence="4">
    <location>
        <begin position="9"/>
        <end position="35"/>
    </location>
</feature>
<feature type="compositionally biased region" description="Basic residues" evidence="4">
    <location>
        <begin position="126"/>
        <end position="135"/>
    </location>
</feature>
<dbReference type="InterPro" id="IPR036388">
    <property type="entry name" value="WH-like_DNA-bd_sf"/>
</dbReference>
<evidence type="ECO:0000256" key="3">
    <source>
        <dbReference type="ARBA" id="ARBA00023242"/>
    </source>
</evidence>
<keyword evidence="2" id="KW-0238">DNA-binding</keyword>
<dbReference type="SMART" id="SM00526">
    <property type="entry name" value="H15"/>
    <property type="match status" value="1"/>
</dbReference>
<feature type="region of interest" description="Disordered" evidence="4">
    <location>
        <begin position="317"/>
        <end position="339"/>
    </location>
</feature>
<accession>A0A022QA34</accession>
<dbReference type="STRING" id="4155.A0A022QA34"/>
<evidence type="ECO:0000256" key="4">
    <source>
        <dbReference type="SAM" id="MobiDB-lite"/>
    </source>
</evidence>
<dbReference type="GO" id="GO:0005634">
    <property type="term" value="C:nucleus"/>
    <property type="evidence" value="ECO:0000318"/>
    <property type="project" value="GO_Central"/>
</dbReference>
<comment type="subcellular location">
    <subcellularLocation>
        <location evidence="1">Nucleus</location>
    </subcellularLocation>
</comment>
<feature type="domain" description="H15" evidence="5">
    <location>
        <begin position="38"/>
        <end position="107"/>
    </location>
</feature>
<evidence type="ECO:0000256" key="2">
    <source>
        <dbReference type="ARBA" id="ARBA00023125"/>
    </source>
</evidence>
<sequence length="417" mass="43987">MDPPPDPPLLAAQPPTVVPAIPTAAAANPTPTRAPSHNHPPYAEMITAAISELNERNGSSKRAVAKYIETHFSNLPPTHSALLTHYLKRLKINGQILMVKHSYKLPRSTPPAVNGAVKPDPASTGSKRRPGRPPKPKPDTIQTPVPVFAPPMDMNALPNIAPAPQQPMHNPDVGQGPVYVPVVGPENGAAAVEPVFKRGRGRPPKQGGFKRGRGRPPKTGEPTGGVGGGGGGRAGRGRPKKIATLVIRKTGRPRGRPPKPINVVGAAAAPAANVGVAMPVVGGGVAAPLVMGKRRGRPPRADGTAKKQRHLIAVQPKKPRKFSGRPLGRPRKNDAAVAARTPDSQLLVAYLDLKSKLEHLQSRVKQTVTSIVPSLNDEAAISALHELEFVAMNVNVAPPVVQNQQPQQEQLPPEAQS</sequence>
<dbReference type="SMART" id="SM00384">
    <property type="entry name" value="AT_hook"/>
    <property type="match status" value="7"/>
</dbReference>
<dbReference type="InterPro" id="IPR017956">
    <property type="entry name" value="AT_hook_DNA-bd_motif"/>
</dbReference>
<feature type="compositionally biased region" description="Basic residues" evidence="4">
    <location>
        <begin position="197"/>
        <end position="216"/>
    </location>
</feature>
<dbReference type="GO" id="GO:0045910">
    <property type="term" value="P:negative regulation of DNA recombination"/>
    <property type="evidence" value="ECO:0000318"/>
    <property type="project" value="GO_Central"/>
</dbReference>
<protein>
    <recommendedName>
        <fullName evidence="5">H15 domain-containing protein</fullName>
    </recommendedName>
</protein>
<dbReference type="PROSITE" id="PS51504">
    <property type="entry name" value="H15"/>
    <property type="match status" value="1"/>
</dbReference>
<dbReference type="GO" id="GO:0031492">
    <property type="term" value="F:nucleosomal DNA binding"/>
    <property type="evidence" value="ECO:0000318"/>
    <property type="project" value="GO_Central"/>
</dbReference>
<dbReference type="PRINTS" id="PR00929">
    <property type="entry name" value="ATHOOK"/>
</dbReference>
<dbReference type="GO" id="GO:0005730">
    <property type="term" value="C:nucleolus"/>
    <property type="evidence" value="ECO:0000318"/>
    <property type="project" value="GO_Central"/>
</dbReference>
<keyword evidence="3" id="KW-0539">Nucleus</keyword>
<dbReference type="OrthoDB" id="1110759at2759"/>
<evidence type="ECO:0000313" key="7">
    <source>
        <dbReference type="Proteomes" id="UP000030748"/>
    </source>
</evidence>
<dbReference type="Proteomes" id="UP000030748">
    <property type="component" value="Unassembled WGS sequence"/>
</dbReference>